<keyword evidence="2" id="KW-0539">Nucleus</keyword>
<feature type="compositionally biased region" description="Basic and acidic residues" evidence="3">
    <location>
        <begin position="97"/>
        <end position="113"/>
    </location>
</feature>
<dbReference type="AlphaFoldDB" id="S7QFA5"/>
<dbReference type="Gene3D" id="2.40.50.40">
    <property type="match status" value="1"/>
</dbReference>
<dbReference type="EMBL" id="KB469298">
    <property type="protein sequence ID" value="EPQ58077.1"/>
    <property type="molecule type" value="Genomic_DNA"/>
</dbReference>
<dbReference type="CDD" id="cd18968">
    <property type="entry name" value="chromodomain"/>
    <property type="match status" value="1"/>
</dbReference>
<dbReference type="InterPro" id="IPR023780">
    <property type="entry name" value="Chromo_domain"/>
</dbReference>
<dbReference type="OMA" id="WARANTN"/>
<evidence type="ECO:0000313" key="6">
    <source>
        <dbReference type="Proteomes" id="UP000030669"/>
    </source>
</evidence>
<keyword evidence="6" id="KW-1185">Reference proteome</keyword>
<dbReference type="PROSITE" id="PS50013">
    <property type="entry name" value="CHROMO_2"/>
    <property type="match status" value="1"/>
</dbReference>
<evidence type="ECO:0000256" key="1">
    <source>
        <dbReference type="ARBA" id="ARBA00004123"/>
    </source>
</evidence>
<dbReference type="GO" id="GO:0006338">
    <property type="term" value="P:chromatin remodeling"/>
    <property type="evidence" value="ECO:0007669"/>
    <property type="project" value="UniProtKB-ARBA"/>
</dbReference>
<dbReference type="InterPro" id="IPR016197">
    <property type="entry name" value="Chromo-like_dom_sf"/>
</dbReference>
<dbReference type="SMART" id="SM00298">
    <property type="entry name" value="CHROMO"/>
    <property type="match status" value="1"/>
</dbReference>
<feature type="compositionally biased region" description="Basic and acidic residues" evidence="3">
    <location>
        <begin position="235"/>
        <end position="249"/>
    </location>
</feature>
<accession>S7QFA5</accession>
<comment type="subcellular location">
    <subcellularLocation>
        <location evidence="1">Nucleus</location>
    </subcellularLocation>
</comment>
<proteinExistence type="predicted"/>
<dbReference type="Pfam" id="PF00385">
    <property type="entry name" value="Chromo"/>
    <property type="match status" value="1"/>
</dbReference>
<evidence type="ECO:0000313" key="5">
    <source>
        <dbReference type="EMBL" id="EPQ58077.1"/>
    </source>
</evidence>
<name>S7QFA5_GLOTA</name>
<dbReference type="SUPFAM" id="SSF54160">
    <property type="entry name" value="Chromo domain-like"/>
    <property type="match status" value="1"/>
</dbReference>
<dbReference type="OrthoDB" id="3268967at2759"/>
<feature type="domain" description="Chromo" evidence="4">
    <location>
        <begin position="8"/>
        <end position="65"/>
    </location>
</feature>
<dbReference type="Proteomes" id="UP000030669">
    <property type="component" value="Unassembled WGS sequence"/>
</dbReference>
<dbReference type="GeneID" id="19303646"/>
<evidence type="ECO:0000259" key="4">
    <source>
        <dbReference type="PROSITE" id="PS50013"/>
    </source>
</evidence>
<dbReference type="RefSeq" id="XP_007863356.1">
    <property type="nucleotide sequence ID" value="XM_007865165.1"/>
</dbReference>
<organism evidence="5 6">
    <name type="scientific">Gloeophyllum trabeum (strain ATCC 11539 / FP-39264 / Madison 617)</name>
    <name type="common">Brown rot fungus</name>
    <dbReference type="NCBI Taxonomy" id="670483"/>
    <lineage>
        <taxon>Eukaryota</taxon>
        <taxon>Fungi</taxon>
        <taxon>Dikarya</taxon>
        <taxon>Basidiomycota</taxon>
        <taxon>Agaricomycotina</taxon>
        <taxon>Agaricomycetes</taxon>
        <taxon>Gloeophyllales</taxon>
        <taxon>Gloeophyllaceae</taxon>
        <taxon>Gloeophyllum</taxon>
    </lineage>
</organism>
<feature type="compositionally biased region" description="Low complexity" evidence="3">
    <location>
        <begin position="273"/>
        <end position="294"/>
    </location>
</feature>
<evidence type="ECO:0000256" key="3">
    <source>
        <dbReference type="SAM" id="MobiDB-lite"/>
    </source>
</evidence>
<dbReference type="STRING" id="670483.S7QFA5"/>
<dbReference type="InterPro" id="IPR051219">
    <property type="entry name" value="Heterochromatin_chromo-domain"/>
</dbReference>
<feature type="compositionally biased region" description="Low complexity" evidence="3">
    <location>
        <begin position="352"/>
        <end position="361"/>
    </location>
</feature>
<dbReference type="KEGG" id="gtr:GLOTRDRAFT_136861"/>
<reference evidence="5 6" key="1">
    <citation type="journal article" date="2012" name="Science">
        <title>The Paleozoic origin of enzymatic lignin decomposition reconstructed from 31 fungal genomes.</title>
        <authorList>
            <person name="Floudas D."/>
            <person name="Binder M."/>
            <person name="Riley R."/>
            <person name="Barry K."/>
            <person name="Blanchette R.A."/>
            <person name="Henrissat B."/>
            <person name="Martinez A.T."/>
            <person name="Otillar R."/>
            <person name="Spatafora J.W."/>
            <person name="Yadav J.S."/>
            <person name="Aerts A."/>
            <person name="Benoit I."/>
            <person name="Boyd A."/>
            <person name="Carlson A."/>
            <person name="Copeland A."/>
            <person name="Coutinho P.M."/>
            <person name="de Vries R.P."/>
            <person name="Ferreira P."/>
            <person name="Findley K."/>
            <person name="Foster B."/>
            <person name="Gaskell J."/>
            <person name="Glotzer D."/>
            <person name="Gorecki P."/>
            <person name="Heitman J."/>
            <person name="Hesse C."/>
            <person name="Hori C."/>
            <person name="Igarashi K."/>
            <person name="Jurgens J.A."/>
            <person name="Kallen N."/>
            <person name="Kersten P."/>
            <person name="Kohler A."/>
            <person name="Kuees U."/>
            <person name="Kumar T.K.A."/>
            <person name="Kuo A."/>
            <person name="LaButti K."/>
            <person name="Larrondo L.F."/>
            <person name="Lindquist E."/>
            <person name="Ling A."/>
            <person name="Lombard V."/>
            <person name="Lucas S."/>
            <person name="Lundell T."/>
            <person name="Martin R."/>
            <person name="McLaughlin D.J."/>
            <person name="Morgenstern I."/>
            <person name="Morin E."/>
            <person name="Murat C."/>
            <person name="Nagy L.G."/>
            <person name="Nolan M."/>
            <person name="Ohm R.A."/>
            <person name="Patyshakuliyeva A."/>
            <person name="Rokas A."/>
            <person name="Ruiz-Duenas F.J."/>
            <person name="Sabat G."/>
            <person name="Salamov A."/>
            <person name="Samejima M."/>
            <person name="Schmutz J."/>
            <person name="Slot J.C."/>
            <person name="St John F."/>
            <person name="Stenlid J."/>
            <person name="Sun H."/>
            <person name="Sun S."/>
            <person name="Syed K."/>
            <person name="Tsang A."/>
            <person name="Wiebenga A."/>
            <person name="Young D."/>
            <person name="Pisabarro A."/>
            <person name="Eastwood D.C."/>
            <person name="Martin F."/>
            <person name="Cullen D."/>
            <person name="Grigoriev I.V."/>
            <person name="Hibbett D.S."/>
        </authorList>
    </citation>
    <scope>NUCLEOTIDE SEQUENCE [LARGE SCALE GENOMIC DNA]</scope>
    <source>
        <strain evidence="5 6">ATCC 11539</strain>
    </source>
</reference>
<dbReference type="eggNOG" id="ENOG502SF0Q">
    <property type="taxonomic scope" value="Eukaryota"/>
</dbReference>
<dbReference type="InterPro" id="IPR000953">
    <property type="entry name" value="Chromo/chromo_shadow_dom"/>
</dbReference>
<sequence length="697" mass="74160">MAEEQDVYEVETIVQAKVAVKRGKKLQWKYYVKWKGFDGENDNTWEPIESFSGGSEHFLSHFWSRVDVGGRDITDATAFKKGEIVFPVGPPRMGKGKSPENEGSPPEKEEGSHVRTSTVRQTKREPETPASTSRGSASKRKRDRSPAPVEPSPREKRPRTPSSKALAASAVSPATKRPKRRSTGDSRRKTVPVVEMTMSPSKSTPAKPNVSPRTRKRQNRSPSEIPPSVEGDEVEAGRSFEPDLQHATDDDADGVTDPDAVAGGEDEDAMRVAAQLAASGTSSGSSQEVSSSHANRSPAAKPVVRFAAEPSGRQQVNGETPTERKQSGKLALRDPPSALKQSPKGKGTSSQVVGPVKVPYKGVTPRKSSLLTFAKGTLATMKGKFVPERPAALEDPSEPRIGPVEFDPDQVLPFEVVNDDGSSDDQLVLQHSSVTTSVESKTSRVPPAGEQLLEAAGSNSEAGGLPASEDVQMHVEPSAGEQPAPIANVAISLNGADPETLVRPSFSAMWSQSTIFGPLGLGASVMPSNSLSAPSSSDAQTVPKPFLLAINPETTIPIAFQDANLGASLEQSTLDVVVAKCQAKGPPGKLYKDIAVVNTLTTSGSSARVVPHDSADERHREQLAEFHKLLGDQHLFLAVAADSLLAFCSSENRAVAEKLGVPAALIGLRETIIASHVSIQDHSTFVDFAVEAESVKS</sequence>
<gene>
    <name evidence="5" type="ORF">GLOTRDRAFT_136861</name>
</gene>
<dbReference type="PANTHER" id="PTHR22812">
    <property type="entry name" value="CHROMOBOX PROTEIN"/>
    <property type="match status" value="1"/>
</dbReference>
<dbReference type="GO" id="GO:0005634">
    <property type="term" value="C:nucleus"/>
    <property type="evidence" value="ECO:0007669"/>
    <property type="project" value="UniProtKB-SubCell"/>
</dbReference>
<protein>
    <recommendedName>
        <fullName evidence="4">Chromo domain-containing protein</fullName>
    </recommendedName>
</protein>
<evidence type="ECO:0000256" key="2">
    <source>
        <dbReference type="ARBA" id="ARBA00023242"/>
    </source>
</evidence>
<dbReference type="HOGENOM" id="CLU_019187_0_0_1"/>
<feature type="region of interest" description="Disordered" evidence="3">
    <location>
        <begin position="84"/>
        <end position="361"/>
    </location>
</feature>